<comment type="caution">
    <text evidence="1">The sequence shown here is derived from an EMBL/GenBank/DDBJ whole genome shotgun (WGS) entry which is preliminary data.</text>
</comment>
<gene>
    <name evidence="1" type="ORF">KME28_14460</name>
</gene>
<dbReference type="Proteomes" id="UP000813215">
    <property type="component" value="Unassembled WGS sequence"/>
</dbReference>
<reference evidence="1" key="1">
    <citation type="submission" date="2021-05" db="EMBL/GenBank/DDBJ databases">
        <authorList>
            <person name="Pietrasiak N."/>
            <person name="Ward R."/>
            <person name="Stajich J.E."/>
            <person name="Kurbessoian T."/>
        </authorList>
    </citation>
    <scope>NUCLEOTIDE SEQUENCE</scope>
    <source>
        <strain evidence="1">HA4357-MV3</strain>
    </source>
</reference>
<dbReference type="AlphaFoldDB" id="A0A9E3HA39"/>
<organism evidence="1 2">
    <name type="scientific">Pelatocladus maniniholoensis HA4357-MV3</name>
    <dbReference type="NCBI Taxonomy" id="1117104"/>
    <lineage>
        <taxon>Bacteria</taxon>
        <taxon>Bacillati</taxon>
        <taxon>Cyanobacteriota</taxon>
        <taxon>Cyanophyceae</taxon>
        <taxon>Nostocales</taxon>
        <taxon>Nostocaceae</taxon>
        <taxon>Pelatocladus</taxon>
    </lineage>
</organism>
<sequence length="174" mass="19039">MSAKLKILVILVLSIFATAIAGVYLNNRQQNALIINSTKPQQHSAAVAAAQEIVTNPGRAKYKTIPLDSIKSVLQGTDPAALALDAFDNSEAEQGRRKVEVYYPQPNQALVTIVQTDDSGNTEISTVKYRVELTSFGRSLLASSPPLWQIVWAGSQEKCFSNQDQQHLIKVICQ</sequence>
<accession>A0A9E3HA39</accession>
<dbReference type="EMBL" id="JAHHHW010000094">
    <property type="protein sequence ID" value="MBW4432890.1"/>
    <property type="molecule type" value="Genomic_DNA"/>
</dbReference>
<protein>
    <submittedName>
        <fullName evidence="1">Uncharacterized protein</fullName>
    </submittedName>
</protein>
<proteinExistence type="predicted"/>
<evidence type="ECO:0000313" key="2">
    <source>
        <dbReference type="Proteomes" id="UP000813215"/>
    </source>
</evidence>
<evidence type="ECO:0000313" key="1">
    <source>
        <dbReference type="EMBL" id="MBW4432890.1"/>
    </source>
</evidence>
<reference evidence="1" key="2">
    <citation type="journal article" date="2022" name="Microbiol. Resour. Announc.">
        <title>Metagenome Sequencing to Explore Phylogenomics of Terrestrial Cyanobacteria.</title>
        <authorList>
            <person name="Ward R.D."/>
            <person name="Stajich J.E."/>
            <person name="Johansen J.R."/>
            <person name="Huntemann M."/>
            <person name="Clum A."/>
            <person name="Foster B."/>
            <person name="Foster B."/>
            <person name="Roux S."/>
            <person name="Palaniappan K."/>
            <person name="Varghese N."/>
            <person name="Mukherjee S."/>
            <person name="Reddy T.B.K."/>
            <person name="Daum C."/>
            <person name="Copeland A."/>
            <person name="Chen I.A."/>
            <person name="Ivanova N.N."/>
            <person name="Kyrpides N.C."/>
            <person name="Shapiro N."/>
            <person name="Eloe-Fadrosh E.A."/>
            <person name="Pietrasiak N."/>
        </authorList>
    </citation>
    <scope>NUCLEOTIDE SEQUENCE</scope>
    <source>
        <strain evidence="1">HA4357-MV3</strain>
    </source>
</reference>
<name>A0A9E3HA39_9NOST</name>